<name>A0A1J9QYQ0_9EURO</name>
<sequence>MHGWEMVKENLKATRESPLYKKVKKARDDGGFIIPKEELQFENMEKAILEAVSLKLRAEKHFNTGSATLGRVYAASGYRLTSGNDNRLLDWALIYVYPNRVAPNKFPPVGSYKDEHLGNTFSGEAVDDPTGAEPVHNDPLYKFGRRTNFTVGSYSGLKTLELKCWKTGNKIVTHEGSVTALRRSNAFSKTGDSGSFIVDGVTNFVGLLCAHLLYTCKCSI</sequence>
<dbReference type="EMBL" id="LGTZ01001874">
    <property type="protein sequence ID" value="OJD20437.1"/>
    <property type="molecule type" value="Genomic_DNA"/>
</dbReference>
<evidence type="ECO:0000313" key="1">
    <source>
        <dbReference type="EMBL" id="OJD20437.1"/>
    </source>
</evidence>
<protein>
    <submittedName>
        <fullName evidence="1">Uncharacterized protein</fullName>
    </submittedName>
</protein>
<reference evidence="1 2" key="1">
    <citation type="submission" date="2015-08" db="EMBL/GenBank/DDBJ databases">
        <title>Emmonsia species relationships and genome sequence.</title>
        <authorList>
            <person name="Cuomo C.A."/>
            <person name="Schwartz I.S."/>
            <person name="Kenyon C."/>
            <person name="De Hoog G.S."/>
            <person name="Govender N.P."/>
            <person name="Botha A."/>
            <person name="Moreno L."/>
            <person name="De Vries M."/>
            <person name="Munoz J.F."/>
            <person name="Stielow J.B."/>
        </authorList>
    </citation>
    <scope>NUCLEOTIDE SEQUENCE [LARGE SCALE GENOMIC DNA]</scope>
    <source>
        <strain evidence="1 2">EI222</strain>
    </source>
</reference>
<gene>
    <name evidence="1" type="ORF">ACJ73_08225</name>
</gene>
<dbReference type="OrthoDB" id="5424209at2759"/>
<proteinExistence type="predicted"/>
<dbReference type="AlphaFoldDB" id="A0A1J9QYQ0"/>
<evidence type="ECO:0000313" key="2">
    <source>
        <dbReference type="Proteomes" id="UP000242791"/>
    </source>
</evidence>
<organism evidence="1 2">
    <name type="scientific">Blastomyces percursus</name>
    <dbReference type="NCBI Taxonomy" id="1658174"/>
    <lineage>
        <taxon>Eukaryota</taxon>
        <taxon>Fungi</taxon>
        <taxon>Dikarya</taxon>
        <taxon>Ascomycota</taxon>
        <taxon>Pezizomycotina</taxon>
        <taxon>Eurotiomycetes</taxon>
        <taxon>Eurotiomycetidae</taxon>
        <taxon>Onygenales</taxon>
        <taxon>Ajellomycetaceae</taxon>
        <taxon>Blastomyces</taxon>
    </lineage>
</organism>
<dbReference type="STRING" id="1658174.A0A1J9QYQ0"/>
<comment type="caution">
    <text evidence="1">The sequence shown here is derived from an EMBL/GenBank/DDBJ whole genome shotgun (WGS) entry which is preliminary data.</text>
</comment>
<dbReference type="VEuPathDB" id="FungiDB:ACJ73_08225"/>
<dbReference type="Proteomes" id="UP000242791">
    <property type="component" value="Unassembled WGS sequence"/>
</dbReference>
<accession>A0A1J9QYQ0</accession>
<keyword evidence="2" id="KW-1185">Reference proteome</keyword>